<dbReference type="Gene3D" id="3.40.50.300">
    <property type="entry name" value="P-loop containing nucleotide triphosphate hydrolases"/>
    <property type="match status" value="1"/>
</dbReference>
<dbReference type="InterPro" id="IPR017911">
    <property type="entry name" value="MacB-like_ATP-bd"/>
</dbReference>
<dbReference type="GO" id="GO:0098796">
    <property type="term" value="C:membrane protein complex"/>
    <property type="evidence" value="ECO:0007669"/>
    <property type="project" value="UniProtKB-ARBA"/>
</dbReference>
<dbReference type="GO" id="GO:0046677">
    <property type="term" value="P:response to antibiotic"/>
    <property type="evidence" value="ECO:0007669"/>
    <property type="project" value="UniProtKB-KW"/>
</dbReference>
<dbReference type="SUPFAM" id="SSF52540">
    <property type="entry name" value="P-loop containing nucleoside triphosphate hydrolases"/>
    <property type="match status" value="1"/>
</dbReference>
<dbReference type="FunFam" id="3.40.50.300:FF:000032">
    <property type="entry name" value="Export ABC transporter ATP-binding protein"/>
    <property type="match status" value="1"/>
</dbReference>
<dbReference type="GO" id="GO:0005886">
    <property type="term" value="C:plasma membrane"/>
    <property type="evidence" value="ECO:0007669"/>
    <property type="project" value="UniProtKB-SubCell"/>
</dbReference>
<sequence length="683" mass="72804">MDLALADTPPTLDAAHLTPPDTRAATAAGAPGAPLIEIRGLTREYQSGDDTIAALKDIDISIARSEMVAIVGASGSGKSTLMNILGCLDRPTSGSYRVAGRETLLLEPDELAELRREHFGFIFQRYHLLSELDAIGNVEIPAIYAGLPRTERQSRAASLLKRLGMADRTHHRPGQLSGGQQQRVSIARALMNGGEIILADEPTGALDSQSGLAMLQILDELHAEGTTVIIVTHDPSVAARAERIIELRDGKIVSDRRNERAPAPAAAAARGPAGAPASHWRAALDRFREAFRMALVAMGAHRLRTFLTMLGIVIGIAAVVCVVALGEGSRQKVLANISSLGTNTLEIFPGLNFGDTRSGRIRTLVIDDAEALAQQPYVAAVTPTVSTTSTLRYRSVEATAMVNGVGDRYFDVRGTKLLDGWLFDADSVKRLAQDVVIDENARDALFPDEPGRSPVGEVILVGKVPCRVIALVQKQQGGFGSSSNPSVFLPYTTVQARFLGTTNLRSITVRVDDGTSPALAQGAVTQLLTLRHGARDFFILNTDDIRQTITQTTEILTLLISSIAIISLLVGGIGVMNIMLVSVSERVNEIGVRMAVGARRSDILQQFLIEAVLVCLIGGILGIALALSFGLVFALVETPFTLIYSLTSIITAVVCSTLIGVVFGYLPAHNASLLDPVVALARD</sequence>
<dbReference type="GO" id="GO:0022857">
    <property type="term" value="F:transmembrane transporter activity"/>
    <property type="evidence" value="ECO:0007669"/>
    <property type="project" value="UniProtKB-ARBA"/>
</dbReference>
<dbReference type="InterPro" id="IPR003838">
    <property type="entry name" value="ABC3_permease_C"/>
</dbReference>
<evidence type="ECO:0000256" key="4">
    <source>
        <dbReference type="ARBA" id="ARBA00022519"/>
    </source>
</evidence>
<evidence type="ECO:0000256" key="3">
    <source>
        <dbReference type="ARBA" id="ARBA00022475"/>
    </source>
</evidence>
<comment type="subcellular location">
    <subcellularLocation>
        <location evidence="1">Cell inner membrane</location>
        <topology evidence="1">Multi-pass membrane protein</topology>
    </subcellularLocation>
</comment>
<dbReference type="InterPro" id="IPR017871">
    <property type="entry name" value="ABC_transporter-like_CS"/>
</dbReference>
<evidence type="ECO:0000259" key="16">
    <source>
        <dbReference type="PROSITE" id="PS50893"/>
    </source>
</evidence>
<comment type="similarity">
    <text evidence="12">Belongs to the ABC transporter superfamily. Macrolide exporter (TC 3.A.1.122) family.</text>
</comment>
<feature type="region of interest" description="Disordered" evidence="14">
    <location>
        <begin position="1"/>
        <end position="28"/>
    </location>
</feature>
<feature type="transmembrane region" description="Helical" evidence="15">
    <location>
        <begin position="555"/>
        <end position="580"/>
    </location>
</feature>
<evidence type="ECO:0000256" key="5">
    <source>
        <dbReference type="ARBA" id="ARBA00022692"/>
    </source>
</evidence>
<feature type="domain" description="ABC transporter" evidence="16">
    <location>
        <begin position="36"/>
        <end position="274"/>
    </location>
</feature>
<gene>
    <name evidence="17" type="ORF">BV133_3441</name>
</gene>
<proteinExistence type="inferred from homology"/>
<dbReference type="GO" id="GO:0005524">
    <property type="term" value="F:ATP binding"/>
    <property type="evidence" value="ECO:0007669"/>
    <property type="project" value="UniProtKB-KW"/>
</dbReference>
<dbReference type="InterPro" id="IPR050250">
    <property type="entry name" value="Macrolide_Exporter_MacB"/>
</dbReference>
<evidence type="ECO:0000256" key="7">
    <source>
        <dbReference type="ARBA" id="ARBA00022840"/>
    </source>
</evidence>
<reference evidence="17" key="1">
    <citation type="journal article" date="2015" name="Genome Announc.">
        <title>Complete Genome Sequence of the Bacteriochlorophyll b-Producing Photosynthetic Bacterium Blastochloris viridis.</title>
        <authorList>
            <person name="Tsukatani Y."/>
            <person name="Hirose Y."/>
            <person name="Harada J."/>
            <person name="Misawa N."/>
            <person name="Mori K."/>
            <person name="Inoue K."/>
            <person name="Tamiaki H."/>
        </authorList>
    </citation>
    <scope>NUCLEOTIDE SEQUENCE [LARGE SCALE GENOMIC DNA]</scope>
    <source>
        <strain evidence="17">DSM 133</strain>
    </source>
</reference>
<evidence type="ECO:0000256" key="10">
    <source>
        <dbReference type="ARBA" id="ARBA00023136"/>
    </source>
</evidence>
<evidence type="ECO:0000256" key="11">
    <source>
        <dbReference type="ARBA" id="ARBA00023251"/>
    </source>
</evidence>
<organism evidence="17">
    <name type="scientific">Blastochloris viridis</name>
    <name type="common">Rhodopseudomonas viridis</name>
    <dbReference type="NCBI Taxonomy" id="1079"/>
    <lineage>
        <taxon>Bacteria</taxon>
        <taxon>Pseudomonadati</taxon>
        <taxon>Pseudomonadota</taxon>
        <taxon>Alphaproteobacteria</taxon>
        <taxon>Hyphomicrobiales</taxon>
        <taxon>Blastochloridaceae</taxon>
        <taxon>Blastochloris</taxon>
    </lineage>
</organism>
<keyword evidence="4" id="KW-0997">Cell inner membrane</keyword>
<evidence type="ECO:0000256" key="8">
    <source>
        <dbReference type="ARBA" id="ARBA00022967"/>
    </source>
</evidence>
<dbReference type="SMART" id="SM00382">
    <property type="entry name" value="AAA"/>
    <property type="match status" value="1"/>
</dbReference>
<evidence type="ECO:0000256" key="13">
    <source>
        <dbReference type="ARBA" id="ARBA00041199"/>
    </source>
</evidence>
<dbReference type="GO" id="GO:0016887">
    <property type="term" value="F:ATP hydrolysis activity"/>
    <property type="evidence" value="ECO:0007669"/>
    <property type="project" value="InterPro"/>
</dbReference>
<accession>A0A182D6H2</accession>
<evidence type="ECO:0000256" key="12">
    <source>
        <dbReference type="ARBA" id="ARBA00038388"/>
    </source>
</evidence>
<dbReference type="PROSITE" id="PS00211">
    <property type="entry name" value="ABC_TRANSPORTER_1"/>
    <property type="match status" value="1"/>
</dbReference>
<keyword evidence="5 15" id="KW-0812">Transmembrane</keyword>
<evidence type="ECO:0000256" key="9">
    <source>
        <dbReference type="ARBA" id="ARBA00022989"/>
    </source>
</evidence>
<dbReference type="Pfam" id="PF12704">
    <property type="entry name" value="MacB_PCD"/>
    <property type="match status" value="1"/>
</dbReference>
<dbReference type="InterPro" id="IPR027417">
    <property type="entry name" value="P-loop_NTPase"/>
</dbReference>
<dbReference type="Pfam" id="PF02687">
    <property type="entry name" value="FtsX"/>
    <property type="match status" value="1"/>
</dbReference>
<name>A0A182D6H2_BLAVI</name>
<evidence type="ECO:0000256" key="14">
    <source>
        <dbReference type="SAM" id="MobiDB-lite"/>
    </source>
</evidence>
<evidence type="ECO:0000256" key="15">
    <source>
        <dbReference type="SAM" id="Phobius"/>
    </source>
</evidence>
<dbReference type="AlphaFoldDB" id="A0A182D6H2"/>
<evidence type="ECO:0000256" key="6">
    <source>
        <dbReference type="ARBA" id="ARBA00022741"/>
    </source>
</evidence>
<keyword evidence="3" id="KW-1003">Cell membrane</keyword>
<dbReference type="PROSITE" id="PS50893">
    <property type="entry name" value="ABC_TRANSPORTER_2"/>
    <property type="match status" value="1"/>
</dbReference>
<dbReference type="InterPro" id="IPR003593">
    <property type="entry name" value="AAA+_ATPase"/>
</dbReference>
<dbReference type="PATRIC" id="fig|1079.8.peg.3544"/>
<keyword evidence="10 15" id="KW-0472">Membrane</keyword>
<keyword evidence="9 15" id="KW-1133">Transmembrane helix</keyword>
<keyword evidence="2" id="KW-0813">Transport</keyword>
<evidence type="ECO:0000256" key="2">
    <source>
        <dbReference type="ARBA" id="ARBA00022448"/>
    </source>
</evidence>
<dbReference type="InterPro" id="IPR003439">
    <property type="entry name" value="ABC_transporter-like_ATP-bd"/>
</dbReference>
<protein>
    <recommendedName>
        <fullName evidence="13">Pyoverdine export ATP-binding/permease protein PvdT</fullName>
    </recommendedName>
</protein>
<keyword evidence="8" id="KW-1278">Translocase</keyword>
<dbReference type="InterPro" id="IPR025857">
    <property type="entry name" value="MacB_PCD"/>
</dbReference>
<feature type="transmembrane region" description="Helical" evidence="15">
    <location>
        <begin position="607"/>
        <end position="636"/>
    </location>
</feature>
<feature type="transmembrane region" description="Helical" evidence="15">
    <location>
        <begin position="306"/>
        <end position="326"/>
    </location>
</feature>
<dbReference type="EMBL" id="AP014854">
    <property type="protein sequence ID" value="BAS01035.1"/>
    <property type="molecule type" value="Genomic_DNA"/>
</dbReference>
<evidence type="ECO:0000313" key="17">
    <source>
        <dbReference type="EMBL" id="BAS01035.1"/>
    </source>
</evidence>
<dbReference type="PANTHER" id="PTHR30572:SF14">
    <property type="entry name" value="MACROLIDE EXPORT ATP-BINDING_PERMEASE PROTEIN MACB"/>
    <property type="match status" value="1"/>
</dbReference>
<keyword evidence="7 17" id="KW-0067">ATP-binding</keyword>
<feature type="compositionally biased region" description="Low complexity" evidence="14">
    <location>
        <begin position="18"/>
        <end position="28"/>
    </location>
</feature>
<dbReference type="Pfam" id="PF00005">
    <property type="entry name" value="ABC_tran"/>
    <property type="match status" value="1"/>
</dbReference>
<feature type="transmembrane region" description="Helical" evidence="15">
    <location>
        <begin position="642"/>
        <end position="666"/>
    </location>
</feature>
<keyword evidence="11" id="KW-0046">Antibiotic resistance</keyword>
<dbReference type="PANTHER" id="PTHR30572">
    <property type="entry name" value="MEMBRANE COMPONENT OF TRANSPORTER-RELATED"/>
    <property type="match status" value="1"/>
</dbReference>
<dbReference type="CDD" id="cd03255">
    <property type="entry name" value="ABC_MJ0796_LolCDE_FtsE"/>
    <property type="match status" value="1"/>
</dbReference>
<keyword evidence="6" id="KW-0547">Nucleotide-binding</keyword>
<evidence type="ECO:0000256" key="1">
    <source>
        <dbReference type="ARBA" id="ARBA00004429"/>
    </source>
</evidence>